<gene>
    <name evidence="2" type="ORF">SAV31267_048420</name>
</gene>
<evidence type="ECO:0000256" key="1">
    <source>
        <dbReference type="SAM" id="MobiDB-lite"/>
    </source>
</evidence>
<accession>A0A4D4MWB3</accession>
<proteinExistence type="predicted"/>
<feature type="region of interest" description="Disordered" evidence="1">
    <location>
        <begin position="1"/>
        <end position="50"/>
    </location>
</feature>
<evidence type="ECO:0000313" key="3">
    <source>
        <dbReference type="Proteomes" id="UP000299211"/>
    </source>
</evidence>
<name>A0A4D4MWB3_STRAX</name>
<reference evidence="2 3" key="1">
    <citation type="submission" date="2019-04" db="EMBL/GenBank/DDBJ databases">
        <title>Draft genome sequences of Streptomyces avermitilis ATCC 31267.</title>
        <authorList>
            <person name="Komaki H."/>
            <person name="Tamura T."/>
            <person name="Hosoyama A."/>
        </authorList>
    </citation>
    <scope>NUCLEOTIDE SEQUENCE [LARGE SCALE GENOMIC DNA]</scope>
    <source>
        <strain evidence="2 3">ATCC 31267</strain>
    </source>
</reference>
<evidence type="ECO:0000313" key="2">
    <source>
        <dbReference type="EMBL" id="GDY75357.1"/>
    </source>
</evidence>
<dbReference type="EMBL" id="BJHY01000001">
    <property type="protein sequence ID" value="GDY75357.1"/>
    <property type="molecule type" value="Genomic_DNA"/>
</dbReference>
<protein>
    <submittedName>
        <fullName evidence="2">Uncharacterized protein</fullName>
    </submittedName>
</protein>
<feature type="compositionally biased region" description="Basic and acidic residues" evidence="1">
    <location>
        <begin position="32"/>
        <end position="50"/>
    </location>
</feature>
<feature type="compositionally biased region" description="Low complexity" evidence="1">
    <location>
        <begin position="1"/>
        <end position="15"/>
    </location>
</feature>
<feature type="region of interest" description="Disordered" evidence="1">
    <location>
        <begin position="66"/>
        <end position="102"/>
    </location>
</feature>
<sequence length="186" mass="19281">MTSSAMRANASRSSAWCGGGTVRLIGNSGEGKGAEGREAAPGVRLDRADRAAQRLGDLRLGQALPVAQHQHHPLPGGQRGQRPGERGRCGRGASAPQMGAHQRPPYVEVGVVARDAPAACVRVGQRGPRQVRRLVRVAGEEVGGADQTRPGVGGVRGEVLAWGGGLRGHVSALPARQSSQSTFRSP</sequence>
<organism evidence="2 3">
    <name type="scientific">Streptomyces avermitilis</name>
    <dbReference type="NCBI Taxonomy" id="33903"/>
    <lineage>
        <taxon>Bacteria</taxon>
        <taxon>Bacillati</taxon>
        <taxon>Actinomycetota</taxon>
        <taxon>Actinomycetes</taxon>
        <taxon>Kitasatosporales</taxon>
        <taxon>Streptomycetaceae</taxon>
        <taxon>Streptomyces</taxon>
    </lineage>
</organism>
<dbReference type="AlphaFoldDB" id="A0A4D4MWB3"/>
<comment type="caution">
    <text evidence="2">The sequence shown here is derived from an EMBL/GenBank/DDBJ whole genome shotgun (WGS) entry which is preliminary data.</text>
</comment>
<dbReference type="Proteomes" id="UP000299211">
    <property type="component" value="Unassembled WGS sequence"/>
</dbReference>